<sequence>MAENLDNFLKEILILDSLVKKLSSQLQILDKNISNKETEIEKINSKSSSTKAENTILNNSIIGLHVQLDLIDQSIEQLNKTFKASEQKRDDFLTKIDHIQNEISEQIKIFDSIYKKIGLRCESDFEKMCIDFKQNVLKSKLDLVNRLEAEIRKLESFKDFVSELNFLESELFQLSETETNLSKELGKLETKEKELTKELESLESSSGYAESDEETEHLRCELEKLETIENNELVMLNNKYRFLRNQFNERKYN</sequence>
<comment type="caution">
    <text evidence="2">The sequence shown here is derived from an EMBL/GenBank/DDBJ whole genome shotgun (WGS) entry which is preliminary data.</text>
</comment>
<evidence type="ECO:0000313" key="2">
    <source>
        <dbReference type="EMBL" id="RNA28072.1"/>
    </source>
</evidence>
<feature type="coiled-coil region" evidence="1">
    <location>
        <begin position="19"/>
        <end position="46"/>
    </location>
</feature>
<accession>A0A3M7RX65</accession>
<dbReference type="AlphaFoldDB" id="A0A3M7RX65"/>
<proteinExistence type="predicted"/>
<feature type="coiled-coil region" evidence="1">
    <location>
        <begin position="174"/>
        <end position="228"/>
    </location>
</feature>
<organism evidence="2 3">
    <name type="scientific">Brachionus plicatilis</name>
    <name type="common">Marine rotifer</name>
    <name type="synonym">Brachionus muelleri</name>
    <dbReference type="NCBI Taxonomy" id="10195"/>
    <lineage>
        <taxon>Eukaryota</taxon>
        <taxon>Metazoa</taxon>
        <taxon>Spiralia</taxon>
        <taxon>Gnathifera</taxon>
        <taxon>Rotifera</taxon>
        <taxon>Eurotatoria</taxon>
        <taxon>Monogononta</taxon>
        <taxon>Pseudotrocha</taxon>
        <taxon>Ploima</taxon>
        <taxon>Brachionidae</taxon>
        <taxon>Brachionus</taxon>
    </lineage>
</organism>
<reference evidence="2 3" key="1">
    <citation type="journal article" date="2018" name="Sci. Rep.">
        <title>Genomic signatures of local adaptation to the degree of environmental predictability in rotifers.</title>
        <authorList>
            <person name="Franch-Gras L."/>
            <person name="Hahn C."/>
            <person name="Garcia-Roger E.M."/>
            <person name="Carmona M.J."/>
            <person name="Serra M."/>
            <person name="Gomez A."/>
        </authorList>
    </citation>
    <scope>NUCLEOTIDE SEQUENCE [LARGE SCALE GENOMIC DNA]</scope>
    <source>
        <strain evidence="2">HYR1</strain>
    </source>
</reference>
<dbReference type="Proteomes" id="UP000276133">
    <property type="component" value="Unassembled WGS sequence"/>
</dbReference>
<dbReference type="EMBL" id="REGN01002441">
    <property type="protein sequence ID" value="RNA28072.1"/>
    <property type="molecule type" value="Genomic_DNA"/>
</dbReference>
<keyword evidence="3" id="KW-1185">Reference proteome</keyword>
<protein>
    <submittedName>
        <fullName evidence="2">Uncharacterized protein</fullName>
    </submittedName>
</protein>
<evidence type="ECO:0000313" key="3">
    <source>
        <dbReference type="Proteomes" id="UP000276133"/>
    </source>
</evidence>
<evidence type="ECO:0000256" key="1">
    <source>
        <dbReference type="SAM" id="Coils"/>
    </source>
</evidence>
<keyword evidence="1" id="KW-0175">Coiled coil</keyword>
<gene>
    <name evidence="2" type="ORF">BpHYR1_049229</name>
</gene>
<name>A0A3M7RX65_BRAPC</name>